<comment type="caution">
    <text evidence="3">The sequence shown here is derived from an EMBL/GenBank/DDBJ whole genome shotgun (WGS) entry which is preliminary data.</text>
</comment>
<dbReference type="Pfam" id="PF13414">
    <property type="entry name" value="TPR_11"/>
    <property type="match status" value="1"/>
</dbReference>
<sequence>RRPALVWSSLFILICIHASKTVRRNADWQSEHSLFLSGLNVNQRNAKLYNNVGHCLETQGKYSEALSYFNTAIKVEANDIGAYINVGRTQTQLGMYEEAERAFRKAKDLLPKPPFGEGYEARVAPSHLNVFLNLANLISRNGTRLEEADKLYQEAIRMRSDYVEAYINRGDILIRLNRTREAQDVYEKALQLDDANADIHYNLGVVFLEQRQTSRAMLSFDKALKINPRHEQALLNSAILIQEEGGPQKRKKAYHR</sequence>
<feature type="non-terminal residue" evidence="3">
    <location>
        <position position="1"/>
    </location>
</feature>
<keyword evidence="1" id="KW-0802">TPR repeat</keyword>
<gene>
    <name evidence="3" type="primary">Tmtc3</name>
    <name evidence="3" type="ORF">NPIL_628011</name>
</gene>
<dbReference type="GO" id="GO:0000030">
    <property type="term" value="F:mannosyltransferase activity"/>
    <property type="evidence" value="ECO:0007669"/>
    <property type="project" value="TreeGrafter"/>
</dbReference>
<protein>
    <submittedName>
        <fullName evidence="3">Protein O-mannosyl-transferase Tmtc3</fullName>
    </submittedName>
</protein>
<dbReference type="Proteomes" id="UP000887013">
    <property type="component" value="Unassembled WGS sequence"/>
</dbReference>
<dbReference type="InterPro" id="IPR011990">
    <property type="entry name" value="TPR-like_helical_dom_sf"/>
</dbReference>
<dbReference type="SUPFAM" id="SSF48452">
    <property type="entry name" value="TPR-like"/>
    <property type="match status" value="1"/>
</dbReference>
<evidence type="ECO:0000313" key="4">
    <source>
        <dbReference type="Proteomes" id="UP000887013"/>
    </source>
</evidence>
<feature type="signal peptide" evidence="2">
    <location>
        <begin position="1"/>
        <end position="18"/>
    </location>
</feature>
<dbReference type="SMART" id="SM00028">
    <property type="entry name" value="TPR"/>
    <property type="match status" value="5"/>
</dbReference>
<dbReference type="AlphaFoldDB" id="A0A8X6NS08"/>
<feature type="repeat" description="TPR" evidence="1">
    <location>
        <begin position="197"/>
        <end position="230"/>
    </location>
</feature>
<dbReference type="GO" id="GO:0005783">
    <property type="term" value="C:endoplasmic reticulum"/>
    <property type="evidence" value="ECO:0007669"/>
    <property type="project" value="TreeGrafter"/>
</dbReference>
<dbReference type="Gene3D" id="1.25.40.10">
    <property type="entry name" value="Tetratricopeptide repeat domain"/>
    <property type="match status" value="2"/>
</dbReference>
<feature type="repeat" description="TPR" evidence="1">
    <location>
        <begin position="163"/>
        <end position="196"/>
    </location>
</feature>
<feature type="repeat" description="TPR" evidence="1">
    <location>
        <begin position="46"/>
        <end position="79"/>
    </location>
</feature>
<keyword evidence="2" id="KW-0732">Signal</keyword>
<evidence type="ECO:0000256" key="1">
    <source>
        <dbReference type="PROSITE-ProRule" id="PRU00339"/>
    </source>
</evidence>
<accession>A0A8X6NS08</accession>
<dbReference type="PANTHER" id="PTHR44395:SF1">
    <property type="entry name" value="PROTEIN O-MANNOSYL-TRANSFERASE TMTC3"/>
    <property type="match status" value="1"/>
</dbReference>
<dbReference type="EMBL" id="BMAW01107102">
    <property type="protein sequence ID" value="GFT27639.1"/>
    <property type="molecule type" value="Genomic_DNA"/>
</dbReference>
<dbReference type="PANTHER" id="PTHR44395">
    <property type="match status" value="1"/>
</dbReference>
<feature type="repeat" description="TPR" evidence="1">
    <location>
        <begin position="80"/>
        <end position="113"/>
    </location>
</feature>
<proteinExistence type="predicted"/>
<dbReference type="FunFam" id="1.25.40.10:FF:000528">
    <property type="entry name" value="Transmembrane and TPR repeat-containing protein 3"/>
    <property type="match status" value="1"/>
</dbReference>
<reference evidence="3" key="1">
    <citation type="submission" date="2020-08" db="EMBL/GenBank/DDBJ databases">
        <title>Multicomponent nature underlies the extraordinary mechanical properties of spider dragline silk.</title>
        <authorList>
            <person name="Kono N."/>
            <person name="Nakamura H."/>
            <person name="Mori M."/>
            <person name="Yoshida Y."/>
            <person name="Ohtoshi R."/>
            <person name="Malay A.D."/>
            <person name="Moran D.A.P."/>
            <person name="Tomita M."/>
            <person name="Numata K."/>
            <person name="Arakawa K."/>
        </authorList>
    </citation>
    <scope>NUCLEOTIDE SEQUENCE</scope>
</reference>
<dbReference type="PROSITE" id="PS50293">
    <property type="entry name" value="TPR_REGION"/>
    <property type="match status" value="3"/>
</dbReference>
<dbReference type="GO" id="GO:0035269">
    <property type="term" value="P:protein O-linked glycosylation via mannose"/>
    <property type="evidence" value="ECO:0007669"/>
    <property type="project" value="TreeGrafter"/>
</dbReference>
<dbReference type="OrthoDB" id="66906at2759"/>
<dbReference type="InterPro" id="IPR019734">
    <property type="entry name" value="TPR_rpt"/>
</dbReference>
<dbReference type="Pfam" id="PF13424">
    <property type="entry name" value="TPR_12"/>
    <property type="match status" value="1"/>
</dbReference>
<feature type="chain" id="PRO_5036499442" evidence="2">
    <location>
        <begin position="19"/>
        <end position="256"/>
    </location>
</feature>
<evidence type="ECO:0000256" key="2">
    <source>
        <dbReference type="SAM" id="SignalP"/>
    </source>
</evidence>
<organism evidence="3 4">
    <name type="scientific">Nephila pilipes</name>
    <name type="common">Giant wood spider</name>
    <name type="synonym">Nephila maculata</name>
    <dbReference type="NCBI Taxonomy" id="299642"/>
    <lineage>
        <taxon>Eukaryota</taxon>
        <taxon>Metazoa</taxon>
        <taxon>Ecdysozoa</taxon>
        <taxon>Arthropoda</taxon>
        <taxon>Chelicerata</taxon>
        <taxon>Arachnida</taxon>
        <taxon>Araneae</taxon>
        <taxon>Araneomorphae</taxon>
        <taxon>Entelegynae</taxon>
        <taxon>Araneoidea</taxon>
        <taxon>Nephilidae</taxon>
        <taxon>Nephila</taxon>
    </lineage>
</organism>
<evidence type="ECO:0000313" key="3">
    <source>
        <dbReference type="EMBL" id="GFT27639.1"/>
    </source>
</evidence>
<name>A0A8X6NS08_NEPPI</name>
<keyword evidence="4" id="KW-1185">Reference proteome</keyword>
<dbReference type="PROSITE" id="PS50005">
    <property type="entry name" value="TPR"/>
    <property type="match status" value="4"/>
</dbReference>